<evidence type="ECO:0000313" key="2">
    <source>
        <dbReference type="EMBL" id="QNO44326.1"/>
    </source>
</evidence>
<dbReference type="Pfam" id="PF12532">
    <property type="entry name" value="DUF3732"/>
    <property type="match status" value="1"/>
</dbReference>
<name>A0A7G9Y8J2_9EURY</name>
<sequence length="672" mass="77777">MKAFIRHIGVTDHNDNVHAVTFGPGVNVVTGKSSTGKSALIEIFDFCFGSSEFTIPEGVITEHANIYFTVIRLLETNLVLARRRGDTKAFIKEEPDDVVKEAKTFTVSYFDKDYFIPLHEFKKSLKLHFGLRITDVEDDLSKREYRYNKGKLPSPSIRSFASFMLQHQNLIANKHAIFYRFDEKEKREQAIEHFKVFAGFADQTYFMKSQELNELKTKKRSIERQIPKATDSKEKAKAKLENALKDYLAISGYELKMGDISDVVANPMPALDRLREAKVDVIAVSDEHIKLKQEAERERGKLTAELRKGQQKLADIRSSIQFAKSYTEETGSVPVPEEAELYASKCPFCHTHHSSVEQDANKLYDAVLWLNEELGKSKYMLESFEEQEQKAKRELEKLKSTVKSADEKIVRIDKPIVELERYKTQYELSLRAKIQVETVLEQLLEKPDQRLEEQLKKIKEEIAEINKFLEQNYNVGRKLNEAEKRIRSYMKDLGGRFEFEKSYQPVNLDFSLDTFDLWHESGKRKIFLRSMGSGANWLYCHLTLFLALHRYFCSLGERCSIPSILFLDQPSQVYFPSVLDTAKEFSPREIADKEGDARKRPVDDDIKAVTNLYSQLVKFCEETLKETEIKPQIIVTDHADNLKLDGEVSFESLVQGRRWRTRGFIEIPETDK</sequence>
<dbReference type="EMBL" id="MT631191">
    <property type="protein sequence ID" value="QNO46491.1"/>
    <property type="molecule type" value="Genomic_DNA"/>
</dbReference>
<dbReference type="InterPro" id="IPR022205">
    <property type="entry name" value="DUF3732"/>
</dbReference>
<proteinExistence type="predicted"/>
<evidence type="ECO:0000256" key="1">
    <source>
        <dbReference type="SAM" id="Coils"/>
    </source>
</evidence>
<feature type="coiled-coil region" evidence="1">
    <location>
        <begin position="381"/>
        <end position="408"/>
    </location>
</feature>
<reference evidence="2" key="1">
    <citation type="submission" date="2020-06" db="EMBL/GenBank/DDBJ databases">
        <title>Unique genomic features of the anaerobic methanotrophic archaea.</title>
        <authorList>
            <person name="Chadwick G.L."/>
            <person name="Skennerton C.T."/>
            <person name="Laso-Perez R."/>
            <person name="Leu A.O."/>
            <person name="Speth D.R."/>
            <person name="Yu H."/>
            <person name="Morgan-Lang C."/>
            <person name="Hatzenpichler R."/>
            <person name="Goudeau D."/>
            <person name="Malmstrom R."/>
            <person name="Brazelton W.J."/>
            <person name="Woyke T."/>
            <person name="Hallam S.J."/>
            <person name="Tyson G.W."/>
            <person name="Wegener G."/>
            <person name="Boetius A."/>
            <person name="Orphan V."/>
        </authorList>
    </citation>
    <scope>NUCLEOTIDE SEQUENCE</scope>
</reference>
<accession>A0A7G9Y8J2</accession>
<dbReference type="AlphaFoldDB" id="A0A7G9Y8J2"/>
<keyword evidence="1" id="KW-0175">Coiled coil</keyword>
<evidence type="ECO:0000313" key="3">
    <source>
        <dbReference type="EMBL" id="QNO46491.1"/>
    </source>
</evidence>
<feature type="coiled-coil region" evidence="1">
    <location>
        <begin position="212"/>
        <end position="246"/>
    </location>
</feature>
<dbReference type="InterPro" id="IPR027417">
    <property type="entry name" value="P-loop_NTPase"/>
</dbReference>
<feature type="coiled-coil region" evidence="1">
    <location>
        <begin position="285"/>
        <end position="312"/>
    </location>
</feature>
<gene>
    <name evidence="2" type="ORF">JKAPHALJ_00013</name>
    <name evidence="3" type="ORF">PAACNKLE_00027</name>
</gene>
<organism evidence="2">
    <name type="scientific">Candidatus Methanogaster sp. ANME-2c ERB4</name>
    <dbReference type="NCBI Taxonomy" id="2759911"/>
    <lineage>
        <taxon>Archaea</taxon>
        <taxon>Methanobacteriati</taxon>
        <taxon>Methanobacteriota</taxon>
        <taxon>Stenosarchaea group</taxon>
        <taxon>Methanomicrobia</taxon>
        <taxon>Methanosarcinales</taxon>
        <taxon>ANME-2 cluster</taxon>
        <taxon>Candidatus Methanogasteraceae</taxon>
        <taxon>Candidatus Methanogaster</taxon>
    </lineage>
</organism>
<dbReference type="EMBL" id="MT630952">
    <property type="protein sequence ID" value="QNO44326.1"/>
    <property type="molecule type" value="Genomic_DNA"/>
</dbReference>
<dbReference type="Gene3D" id="3.40.50.300">
    <property type="entry name" value="P-loop containing nucleotide triphosphate hydrolases"/>
    <property type="match status" value="1"/>
</dbReference>
<protein>
    <submittedName>
        <fullName evidence="2">Uncharacterized protein</fullName>
    </submittedName>
</protein>